<dbReference type="PANTHER" id="PTHR43736">
    <property type="entry name" value="ADP-RIBOSE PYROPHOSPHATASE"/>
    <property type="match status" value="1"/>
</dbReference>
<sequence length="139" mass="16485">MDTNKIEFATKALILRDGTYLALHKTGAKHDFYELPGGRMEFGETAEETLIRELKEETNFVVEPIRLLDTWNFISQNHQITGVIYLCKIKEGDFKLSDEHDKYEWLKFNDVSINLMYDVFKERMVNWDMKKIEEGMRII</sequence>
<evidence type="ECO:0000256" key="1">
    <source>
        <dbReference type="ARBA" id="ARBA00005582"/>
    </source>
</evidence>
<evidence type="ECO:0000256" key="2">
    <source>
        <dbReference type="ARBA" id="ARBA00022801"/>
    </source>
</evidence>
<dbReference type="GO" id="GO:0016787">
    <property type="term" value="F:hydrolase activity"/>
    <property type="evidence" value="ECO:0007669"/>
    <property type="project" value="UniProtKB-KW"/>
</dbReference>
<evidence type="ECO:0000259" key="4">
    <source>
        <dbReference type="PROSITE" id="PS51462"/>
    </source>
</evidence>
<organism evidence="5 6">
    <name type="scientific">Clostridium tagluense</name>
    <dbReference type="NCBI Taxonomy" id="360422"/>
    <lineage>
        <taxon>Bacteria</taxon>
        <taxon>Bacillati</taxon>
        <taxon>Bacillota</taxon>
        <taxon>Clostridia</taxon>
        <taxon>Eubacteriales</taxon>
        <taxon>Clostridiaceae</taxon>
        <taxon>Clostridium</taxon>
    </lineage>
</organism>
<reference evidence="5 6" key="1">
    <citation type="submission" date="2018-11" db="EMBL/GenBank/DDBJ databases">
        <title>Genome sequencing and assembly of Clostridium tagluense strain A121.</title>
        <authorList>
            <person name="Murakami T."/>
            <person name="Segawa T."/>
            <person name="Shcherbakova V.A."/>
            <person name="Mori H."/>
            <person name="Yoshimura Y."/>
        </authorList>
    </citation>
    <scope>NUCLEOTIDE SEQUENCE [LARGE SCALE GENOMIC DNA]</scope>
    <source>
        <strain evidence="5 6">A121</strain>
    </source>
</reference>
<evidence type="ECO:0000256" key="3">
    <source>
        <dbReference type="RuleBase" id="RU003476"/>
    </source>
</evidence>
<comment type="similarity">
    <text evidence="1 3">Belongs to the Nudix hydrolase family.</text>
</comment>
<accession>A0A401UNG0</accession>
<gene>
    <name evidence="5" type="ORF">Ctaglu_26810</name>
</gene>
<dbReference type="Gene3D" id="3.90.79.10">
    <property type="entry name" value="Nucleoside Triphosphate Pyrophosphohydrolase"/>
    <property type="match status" value="1"/>
</dbReference>
<dbReference type="InterPro" id="IPR020476">
    <property type="entry name" value="Nudix_hydrolase"/>
</dbReference>
<dbReference type="Pfam" id="PF00293">
    <property type="entry name" value="NUDIX"/>
    <property type="match status" value="1"/>
</dbReference>
<dbReference type="PROSITE" id="PS00893">
    <property type="entry name" value="NUDIX_BOX"/>
    <property type="match status" value="1"/>
</dbReference>
<feature type="domain" description="Nudix hydrolase" evidence="4">
    <location>
        <begin position="5"/>
        <end position="130"/>
    </location>
</feature>
<dbReference type="PROSITE" id="PS51462">
    <property type="entry name" value="NUDIX"/>
    <property type="match status" value="1"/>
</dbReference>
<dbReference type="RefSeq" id="WP_125002524.1">
    <property type="nucleotide sequence ID" value="NZ_BHYK01000014.1"/>
</dbReference>
<comment type="caution">
    <text evidence="5">The sequence shown here is derived from an EMBL/GenBank/DDBJ whole genome shotgun (WGS) entry which is preliminary data.</text>
</comment>
<dbReference type="InterPro" id="IPR020084">
    <property type="entry name" value="NUDIX_hydrolase_CS"/>
</dbReference>
<dbReference type="PRINTS" id="PR00502">
    <property type="entry name" value="NUDIXFAMILY"/>
</dbReference>
<dbReference type="AlphaFoldDB" id="A0A401UNG0"/>
<dbReference type="Proteomes" id="UP000287872">
    <property type="component" value="Unassembled WGS sequence"/>
</dbReference>
<protein>
    <submittedName>
        <fullName evidence="5">DNA mismatch repair protein MutT</fullName>
    </submittedName>
</protein>
<name>A0A401UNG0_9CLOT</name>
<evidence type="ECO:0000313" key="5">
    <source>
        <dbReference type="EMBL" id="GCD11058.1"/>
    </source>
</evidence>
<dbReference type="SUPFAM" id="SSF55811">
    <property type="entry name" value="Nudix"/>
    <property type="match status" value="1"/>
</dbReference>
<dbReference type="InterPro" id="IPR015797">
    <property type="entry name" value="NUDIX_hydrolase-like_dom_sf"/>
</dbReference>
<proteinExistence type="inferred from homology"/>
<keyword evidence="2 3" id="KW-0378">Hydrolase</keyword>
<dbReference type="OrthoDB" id="9787476at2"/>
<evidence type="ECO:0000313" key="6">
    <source>
        <dbReference type="Proteomes" id="UP000287872"/>
    </source>
</evidence>
<dbReference type="EMBL" id="BHYK01000014">
    <property type="protein sequence ID" value="GCD11058.1"/>
    <property type="molecule type" value="Genomic_DNA"/>
</dbReference>
<dbReference type="InterPro" id="IPR000086">
    <property type="entry name" value="NUDIX_hydrolase_dom"/>
</dbReference>
<keyword evidence="6" id="KW-1185">Reference proteome</keyword>
<dbReference type="PANTHER" id="PTHR43736:SF1">
    <property type="entry name" value="DIHYDRONEOPTERIN TRIPHOSPHATE DIPHOSPHATASE"/>
    <property type="match status" value="1"/>
</dbReference>